<protein>
    <submittedName>
        <fullName evidence="2">Uncharacterized protein</fullName>
    </submittedName>
</protein>
<gene>
    <name evidence="2" type="ORF">A3G50_02365</name>
</gene>
<dbReference type="EMBL" id="MFKM01000028">
    <property type="protein sequence ID" value="OGG43022.1"/>
    <property type="molecule type" value="Genomic_DNA"/>
</dbReference>
<feature type="compositionally biased region" description="Polar residues" evidence="1">
    <location>
        <begin position="52"/>
        <end position="64"/>
    </location>
</feature>
<reference evidence="2 3" key="1">
    <citation type="journal article" date="2016" name="Nat. Commun.">
        <title>Thousands of microbial genomes shed light on interconnected biogeochemical processes in an aquifer system.</title>
        <authorList>
            <person name="Anantharaman K."/>
            <person name="Brown C.T."/>
            <person name="Hug L.A."/>
            <person name="Sharon I."/>
            <person name="Castelle C.J."/>
            <person name="Probst A.J."/>
            <person name="Thomas B.C."/>
            <person name="Singh A."/>
            <person name="Wilkins M.J."/>
            <person name="Karaoz U."/>
            <person name="Brodie E.L."/>
            <person name="Williams K.H."/>
            <person name="Hubbard S.S."/>
            <person name="Banfield J.F."/>
        </authorList>
    </citation>
    <scope>NUCLEOTIDE SEQUENCE [LARGE SCALE GENOMIC DNA]</scope>
</reference>
<evidence type="ECO:0000313" key="3">
    <source>
        <dbReference type="Proteomes" id="UP000176633"/>
    </source>
</evidence>
<dbReference type="AlphaFoldDB" id="A0A1F6C1X1"/>
<feature type="compositionally biased region" description="Polar residues" evidence="1">
    <location>
        <begin position="26"/>
        <end position="44"/>
    </location>
</feature>
<comment type="caution">
    <text evidence="2">The sequence shown here is derived from an EMBL/GenBank/DDBJ whole genome shotgun (WGS) entry which is preliminary data.</text>
</comment>
<dbReference type="Proteomes" id="UP000176633">
    <property type="component" value="Unassembled WGS sequence"/>
</dbReference>
<evidence type="ECO:0000313" key="2">
    <source>
        <dbReference type="EMBL" id="OGG43022.1"/>
    </source>
</evidence>
<feature type="region of interest" description="Disordered" evidence="1">
    <location>
        <begin position="18"/>
        <end position="64"/>
    </location>
</feature>
<sequence>MGVAANIEFLQRPRRPDADVAGRINIQRTGRSPGTNADNASASSRIACRVVESQNNNADQKADG</sequence>
<accession>A0A1F6C1X1</accession>
<organism evidence="2 3">
    <name type="scientific">Candidatus Jorgensenbacteria bacterium RIFCSPLOWO2_12_FULL_42_11</name>
    <dbReference type="NCBI Taxonomy" id="1798473"/>
    <lineage>
        <taxon>Bacteria</taxon>
        <taxon>Candidatus Joergenseniibacteriota</taxon>
    </lineage>
</organism>
<evidence type="ECO:0000256" key="1">
    <source>
        <dbReference type="SAM" id="MobiDB-lite"/>
    </source>
</evidence>
<proteinExistence type="predicted"/>
<name>A0A1F6C1X1_9BACT</name>